<feature type="compositionally biased region" description="Basic and acidic residues" evidence="1">
    <location>
        <begin position="126"/>
        <end position="136"/>
    </location>
</feature>
<feature type="region of interest" description="Disordered" evidence="1">
    <location>
        <begin position="43"/>
        <end position="65"/>
    </location>
</feature>
<dbReference type="RefSeq" id="WP_091725936.1">
    <property type="nucleotide sequence ID" value="NZ_LT629757.1"/>
</dbReference>
<accession>A0A1H1MMK1</accession>
<feature type="region of interest" description="Disordered" evidence="1">
    <location>
        <begin position="1"/>
        <end position="28"/>
    </location>
</feature>
<dbReference type="STRING" id="642780.SAMN04488570_0617"/>
<name>A0A1H1MMK1_9ACTN</name>
<reference evidence="3" key="1">
    <citation type="submission" date="2016-10" db="EMBL/GenBank/DDBJ databases">
        <authorList>
            <person name="Varghese N."/>
            <person name="Submissions S."/>
        </authorList>
    </citation>
    <scope>NUCLEOTIDE SEQUENCE [LARGE SCALE GENOMIC DNA]</scope>
    <source>
        <strain evidence="3">DSM 22127</strain>
    </source>
</reference>
<feature type="compositionally biased region" description="Acidic residues" evidence="1">
    <location>
        <begin position="142"/>
        <end position="151"/>
    </location>
</feature>
<organism evidence="2 3">
    <name type="scientific">Nocardioides scoriae</name>
    <dbReference type="NCBI Taxonomy" id="642780"/>
    <lineage>
        <taxon>Bacteria</taxon>
        <taxon>Bacillati</taxon>
        <taxon>Actinomycetota</taxon>
        <taxon>Actinomycetes</taxon>
        <taxon>Propionibacteriales</taxon>
        <taxon>Nocardioidaceae</taxon>
        <taxon>Nocardioides</taxon>
    </lineage>
</organism>
<evidence type="ECO:0000313" key="3">
    <source>
        <dbReference type="Proteomes" id="UP000198859"/>
    </source>
</evidence>
<proteinExistence type="predicted"/>
<evidence type="ECO:0000313" key="2">
    <source>
        <dbReference type="EMBL" id="SDR87615.1"/>
    </source>
</evidence>
<keyword evidence="3" id="KW-1185">Reference proteome</keyword>
<gene>
    <name evidence="2" type="ORF">SAMN04488570_0617</name>
</gene>
<evidence type="ECO:0000256" key="1">
    <source>
        <dbReference type="SAM" id="MobiDB-lite"/>
    </source>
</evidence>
<dbReference type="AlphaFoldDB" id="A0A1H1MMK1"/>
<feature type="compositionally biased region" description="Low complexity" evidence="1">
    <location>
        <begin position="47"/>
        <end position="61"/>
    </location>
</feature>
<sequence>MTDADQPHPRPGAGSGTGRGEPVGSVGEEAAKLFGALSDWAREQGPDVSGAASGAASSARDAFSRAVHDADQHVATGGEDCRWCPVCQVIHVVRSTSPEVRHHLAAAAGSLAQAVAGLLATQPGERQAHPVEKIDLDAQGVWDDDERDTDR</sequence>
<dbReference type="Proteomes" id="UP000198859">
    <property type="component" value="Chromosome I"/>
</dbReference>
<dbReference type="EMBL" id="LT629757">
    <property type="protein sequence ID" value="SDR87615.1"/>
    <property type="molecule type" value="Genomic_DNA"/>
</dbReference>
<dbReference type="OrthoDB" id="5244810at2"/>
<protein>
    <submittedName>
        <fullName evidence="2">Uncharacterized protein</fullName>
    </submittedName>
</protein>
<feature type="region of interest" description="Disordered" evidence="1">
    <location>
        <begin position="123"/>
        <end position="151"/>
    </location>
</feature>